<dbReference type="PRINTS" id="PR00092">
    <property type="entry name" value="TYROSINASE"/>
</dbReference>
<evidence type="ECO:0000256" key="7">
    <source>
        <dbReference type="ARBA" id="ARBA00048881"/>
    </source>
</evidence>
<keyword evidence="3" id="KW-0479">Metal-binding</keyword>
<comment type="catalytic activity">
    <reaction evidence="7">
        <text>L-tyrosine + O2 = L-dopaquinone + H2O</text>
        <dbReference type="Rhea" id="RHEA:18117"/>
        <dbReference type="ChEBI" id="CHEBI:15377"/>
        <dbReference type="ChEBI" id="CHEBI:15379"/>
        <dbReference type="ChEBI" id="CHEBI:57924"/>
        <dbReference type="ChEBI" id="CHEBI:58315"/>
        <dbReference type="EC" id="1.14.18.1"/>
    </reaction>
</comment>
<evidence type="ECO:0000256" key="3">
    <source>
        <dbReference type="ARBA" id="ARBA00022723"/>
    </source>
</evidence>
<proteinExistence type="inferred from homology"/>
<sequence>MIPHYQLFIAAAVLLLTQVTTTAAAVVVTGVKVDPKAPSVPPRRSIVDLHSNGGAQWDLYIQALGAMQAANLTDPESWFQVSGIHGMPYIEYDHTGGPQNTGSWQGYCPHSEALFLPWHRAYSALFEQTLVSHAKRIAMTYPEEHRARYIEAADTLRSPYWDWAADVAVPEATVPQALNINVAVNGKLEAKDVENPLHTFKFPQAALQGEFGEFGEFNHEQKKQMYRCNGPDESYPGTPNEKLKTQNYKGILYDAFTRSADFHQFSSTASPGPSLEAAHGGIHWDAACGGQFLSFQYTGFDPLFTLHHNNVDRLWAYWQALHPDQELFSGDYLGGDRWATSRNTTITTNSPLQPFRRDGTEFHTSETVLSIHEFGYSYHGLETRDSTSDQRREEVTRIVNGLQPPFAMMKGRRASRQPDRPRDMLTRYFAHVSVDLSEVERPSSIEVSMNGTYVGNLALMSMPDCGVVYSEIRLDSVCSTLRGKSTRVILETLESWLQVEIIKVDGSKLSLAAVPSLKVEIEQVQVAVPRSDIELPEYSASRFFGIKVANRSYQQS</sequence>
<dbReference type="EMBL" id="AZHF01000006">
    <property type="protein sequence ID" value="OAA74305.1"/>
    <property type="molecule type" value="Genomic_DNA"/>
</dbReference>
<keyword evidence="5" id="KW-0470">Melanin biosynthesis</keyword>
<dbReference type="Gene3D" id="1.10.1280.10">
    <property type="entry name" value="Di-copper center containing domain from catechol oxidase"/>
    <property type="match status" value="1"/>
</dbReference>
<evidence type="ECO:0000313" key="11">
    <source>
        <dbReference type="Proteomes" id="UP000076881"/>
    </source>
</evidence>
<dbReference type="GO" id="GO:0042438">
    <property type="term" value="P:melanin biosynthetic process"/>
    <property type="evidence" value="ECO:0007669"/>
    <property type="project" value="UniProtKB-KW"/>
</dbReference>
<gene>
    <name evidence="10" type="ORF">LEL_07886</name>
</gene>
<feature type="signal peptide" evidence="8">
    <location>
        <begin position="1"/>
        <end position="24"/>
    </location>
</feature>
<dbReference type="SUPFAM" id="SSF48056">
    <property type="entry name" value="Di-copper centre-containing domain"/>
    <property type="match status" value="1"/>
</dbReference>
<dbReference type="Proteomes" id="UP000076881">
    <property type="component" value="Unassembled WGS sequence"/>
</dbReference>
<dbReference type="OrthoDB" id="6132182at2759"/>
<dbReference type="EC" id="1.14.18.1" evidence="2"/>
<evidence type="ECO:0000256" key="1">
    <source>
        <dbReference type="ARBA" id="ARBA00009928"/>
    </source>
</evidence>
<organism evidence="10 11">
    <name type="scientific">Akanthomyces lecanii RCEF 1005</name>
    <dbReference type="NCBI Taxonomy" id="1081108"/>
    <lineage>
        <taxon>Eukaryota</taxon>
        <taxon>Fungi</taxon>
        <taxon>Dikarya</taxon>
        <taxon>Ascomycota</taxon>
        <taxon>Pezizomycotina</taxon>
        <taxon>Sordariomycetes</taxon>
        <taxon>Hypocreomycetidae</taxon>
        <taxon>Hypocreales</taxon>
        <taxon>Cordycipitaceae</taxon>
        <taxon>Akanthomyces</taxon>
        <taxon>Cordyceps confragosa</taxon>
    </lineage>
</organism>
<dbReference type="InterPro" id="IPR002227">
    <property type="entry name" value="Tyrosinase_Cu-bd"/>
</dbReference>
<comment type="catalytic activity">
    <reaction evidence="6">
        <text>2 L-dopa + O2 = 2 L-dopaquinone + 2 H2O</text>
        <dbReference type="Rhea" id="RHEA:34287"/>
        <dbReference type="ChEBI" id="CHEBI:15377"/>
        <dbReference type="ChEBI" id="CHEBI:15379"/>
        <dbReference type="ChEBI" id="CHEBI:57504"/>
        <dbReference type="ChEBI" id="CHEBI:57924"/>
        <dbReference type="EC" id="1.14.18.1"/>
    </reaction>
</comment>
<name>A0A168EW41_CORDF</name>
<protein>
    <recommendedName>
        <fullName evidence="2">tyrosinase</fullName>
        <ecNumber evidence="2">1.14.18.1</ecNumber>
    </recommendedName>
</protein>
<dbReference type="InterPro" id="IPR050316">
    <property type="entry name" value="Tyrosinase/Hemocyanin"/>
</dbReference>
<evidence type="ECO:0000259" key="9">
    <source>
        <dbReference type="Pfam" id="PF00264"/>
    </source>
</evidence>
<keyword evidence="8" id="KW-0732">Signal</keyword>
<reference evidence="10 11" key="1">
    <citation type="journal article" date="2016" name="Genome Biol. Evol.">
        <title>Divergent and convergent evolution of fungal pathogenicity.</title>
        <authorList>
            <person name="Shang Y."/>
            <person name="Xiao G."/>
            <person name="Zheng P."/>
            <person name="Cen K."/>
            <person name="Zhan S."/>
            <person name="Wang C."/>
        </authorList>
    </citation>
    <scope>NUCLEOTIDE SEQUENCE [LARGE SCALE GENOMIC DNA]</scope>
    <source>
        <strain evidence="10 11">RCEF 1005</strain>
    </source>
</reference>
<evidence type="ECO:0000256" key="6">
    <source>
        <dbReference type="ARBA" id="ARBA00048233"/>
    </source>
</evidence>
<feature type="domain" description="Tyrosinase copper-binding" evidence="9">
    <location>
        <begin position="76"/>
        <end position="320"/>
    </location>
</feature>
<keyword evidence="4" id="KW-0186">Copper</keyword>
<evidence type="ECO:0000313" key="10">
    <source>
        <dbReference type="EMBL" id="OAA74305.1"/>
    </source>
</evidence>
<evidence type="ECO:0000256" key="5">
    <source>
        <dbReference type="ARBA" id="ARBA00023101"/>
    </source>
</evidence>
<dbReference type="PANTHER" id="PTHR11474">
    <property type="entry name" value="TYROSINASE FAMILY MEMBER"/>
    <property type="match status" value="1"/>
</dbReference>
<accession>A0A168EW41</accession>
<evidence type="ECO:0000256" key="2">
    <source>
        <dbReference type="ARBA" id="ARBA00011906"/>
    </source>
</evidence>
<dbReference type="AlphaFoldDB" id="A0A168EW41"/>
<feature type="chain" id="PRO_5007896587" description="tyrosinase" evidence="8">
    <location>
        <begin position="25"/>
        <end position="556"/>
    </location>
</feature>
<keyword evidence="11" id="KW-1185">Reference proteome</keyword>
<dbReference type="PANTHER" id="PTHR11474:SF76">
    <property type="entry name" value="SHKT DOMAIN-CONTAINING PROTEIN"/>
    <property type="match status" value="1"/>
</dbReference>
<dbReference type="GO" id="GO:0046872">
    <property type="term" value="F:metal ion binding"/>
    <property type="evidence" value="ECO:0007669"/>
    <property type="project" value="UniProtKB-KW"/>
</dbReference>
<dbReference type="InterPro" id="IPR008922">
    <property type="entry name" value="Di-copper_centre_dom_sf"/>
</dbReference>
<comment type="caution">
    <text evidence="10">The sequence shown here is derived from an EMBL/GenBank/DDBJ whole genome shotgun (WGS) entry which is preliminary data.</text>
</comment>
<evidence type="ECO:0000256" key="8">
    <source>
        <dbReference type="SAM" id="SignalP"/>
    </source>
</evidence>
<dbReference type="STRING" id="1081108.A0A168EW41"/>
<dbReference type="GO" id="GO:0004503">
    <property type="term" value="F:tyrosinase activity"/>
    <property type="evidence" value="ECO:0007669"/>
    <property type="project" value="UniProtKB-EC"/>
</dbReference>
<comment type="similarity">
    <text evidence="1">Belongs to the tyrosinase family.</text>
</comment>
<dbReference type="Pfam" id="PF00264">
    <property type="entry name" value="Tyrosinase"/>
    <property type="match status" value="1"/>
</dbReference>
<evidence type="ECO:0000256" key="4">
    <source>
        <dbReference type="ARBA" id="ARBA00023008"/>
    </source>
</evidence>